<comment type="caution">
    <text evidence="2">The sequence shown here is derived from an EMBL/GenBank/DDBJ whole genome shotgun (WGS) entry which is preliminary data.</text>
</comment>
<organism evidence="2 3">
    <name type="scientific">Phyllosticta citriasiana</name>
    <dbReference type="NCBI Taxonomy" id="595635"/>
    <lineage>
        <taxon>Eukaryota</taxon>
        <taxon>Fungi</taxon>
        <taxon>Dikarya</taxon>
        <taxon>Ascomycota</taxon>
        <taxon>Pezizomycotina</taxon>
        <taxon>Dothideomycetes</taxon>
        <taxon>Dothideomycetes incertae sedis</taxon>
        <taxon>Botryosphaeriales</taxon>
        <taxon>Phyllostictaceae</taxon>
        <taxon>Phyllosticta</taxon>
    </lineage>
</organism>
<name>A0ABR1KGN0_9PEZI</name>
<evidence type="ECO:0000256" key="1">
    <source>
        <dbReference type="SAM" id="SignalP"/>
    </source>
</evidence>
<feature type="signal peptide" evidence="1">
    <location>
        <begin position="1"/>
        <end position="32"/>
    </location>
</feature>
<protein>
    <submittedName>
        <fullName evidence="2">Uncharacterized protein</fullName>
    </submittedName>
</protein>
<keyword evidence="1" id="KW-0732">Signal</keyword>
<feature type="chain" id="PRO_5045515500" evidence="1">
    <location>
        <begin position="33"/>
        <end position="181"/>
    </location>
</feature>
<sequence length="181" mass="20889">MADREMHIMPAPPPPWVLSWLCCLCGLPYLFHQPEYVAEPLPNQHPICPYDVHPCCQRCVRFWSLPDRDGTWAPAETVWAPPLPWELLWDCRACGAEGRCWTDDGGRCACRNRARRGTARFWCDVPPPPLEYEEDDDDDDDDEGFWVLWEESATMPKDWDAIVKALAQRNATSAEWDAEID</sequence>
<keyword evidence="3" id="KW-1185">Reference proteome</keyword>
<gene>
    <name evidence="2" type="ORF">IWZ03DRAFT_415983</name>
</gene>
<proteinExistence type="predicted"/>
<reference evidence="2 3" key="1">
    <citation type="submission" date="2024-04" db="EMBL/GenBank/DDBJ databases">
        <title>Phyllosticta paracitricarpa is synonymous to the EU quarantine fungus P. citricarpa based on phylogenomic analyses.</title>
        <authorList>
            <consortium name="Lawrence Berkeley National Laboratory"/>
            <person name="Van Ingen-Buijs V.A."/>
            <person name="Van Westerhoven A.C."/>
            <person name="Haridas S."/>
            <person name="Skiadas P."/>
            <person name="Martin F."/>
            <person name="Groenewald J.Z."/>
            <person name="Crous P.W."/>
            <person name="Seidl M.F."/>
        </authorList>
    </citation>
    <scope>NUCLEOTIDE SEQUENCE [LARGE SCALE GENOMIC DNA]</scope>
    <source>
        <strain evidence="2 3">CBS 123371</strain>
    </source>
</reference>
<evidence type="ECO:0000313" key="2">
    <source>
        <dbReference type="EMBL" id="KAK7514586.1"/>
    </source>
</evidence>
<dbReference type="EMBL" id="JBBPHU010000008">
    <property type="protein sequence ID" value="KAK7514586.1"/>
    <property type="molecule type" value="Genomic_DNA"/>
</dbReference>
<accession>A0ABR1KGN0</accession>
<evidence type="ECO:0000313" key="3">
    <source>
        <dbReference type="Proteomes" id="UP001363622"/>
    </source>
</evidence>
<dbReference type="Proteomes" id="UP001363622">
    <property type="component" value="Unassembled WGS sequence"/>
</dbReference>